<sequence length="384" mass="40094">MRKVSIFGATGSIGQSTLDLIGRNPDAYAVEVLTGAQNITQLAQDARRFNAKLAVTSEAAMLPALRDALSGSGIEVAAGAGAIAEAATRPTDWVMSAIVGVAGLMPGLHAIRQGATLALANKETLVAAGPLVMAEAADAGAVILPVDSEHSAVFQALTGEDIDTVERVVITASGGAFRDATLEQMAAATPEQAATHPNWAMGQRITVDSASMFNKALEMIEAREFFGVAPEQIEVVIHPESLIHALVGFTDGALMAHVGPPDMRHAIGYALHWPARQHVPVQRLDLVAMGQMTFRAADAQRYPALRLARQVMATGGYAGAVFNAAKERALDLFLARNIGFLDMATRVEAVLTQMDAAGSLRGGAITLDGVLAADAEARARVAAM</sequence>
<dbReference type="Gene3D" id="1.10.1740.10">
    <property type="match status" value="1"/>
</dbReference>
<dbReference type="GO" id="GO:0030604">
    <property type="term" value="F:1-deoxy-D-xylulose-5-phosphate reductoisomerase activity"/>
    <property type="evidence" value="ECO:0007669"/>
    <property type="project" value="UniProtKB-UniRule"/>
</dbReference>
<evidence type="ECO:0000256" key="8">
    <source>
        <dbReference type="ARBA" id="ARBA00048543"/>
    </source>
</evidence>
<dbReference type="GO" id="GO:0016853">
    <property type="term" value="F:isomerase activity"/>
    <property type="evidence" value="ECO:0007669"/>
    <property type="project" value="UniProtKB-KW"/>
</dbReference>
<feature type="binding site" evidence="9">
    <location>
        <position position="10"/>
    </location>
    <ligand>
        <name>NADPH</name>
        <dbReference type="ChEBI" id="CHEBI:57783"/>
    </ligand>
</feature>
<evidence type="ECO:0000259" key="11">
    <source>
        <dbReference type="Pfam" id="PF08436"/>
    </source>
</evidence>
<evidence type="ECO:0000256" key="5">
    <source>
        <dbReference type="ARBA" id="ARBA00023002"/>
    </source>
</evidence>
<dbReference type="Pfam" id="PF13288">
    <property type="entry name" value="DXPR_C"/>
    <property type="match status" value="1"/>
</dbReference>
<keyword evidence="13" id="KW-0413">Isomerase</keyword>
<dbReference type="HAMAP" id="MF_00183">
    <property type="entry name" value="DXP_reductoisom"/>
    <property type="match status" value="1"/>
</dbReference>
<feature type="binding site" evidence="9">
    <location>
        <position position="173"/>
    </location>
    <ligand>
        <name>1-deoxy-D-xylulose 5-phosphate</name>
        <dbReference type="ChEBI" id="CHEBI:57792"/>
    </ligand>
</feature>
<feature type="binding site" evidence="9">
    <location>
        <position position="215"/>
    </location>
    <ligand>
        <name>1-deoxy-D-xylulose 5-phosphate</name>
        <dbReference type="ChEBI" id="CHEBI:57792"/>
    </ligand>
</feature>
<dbReference type="NCBIfam" id="TIGR00243">
    <property type="entry name" value="Dxr"/>
    <property type="match status" value="1"/>
</dbReference>
<dbReference type="STRING" id="92947.BVG79_00998"/>
<feature type="binding site" evidence="9">
    <location>
        <position position="36"/>
    </location>
    <ligand>
        <name>NADPH</name>
        <dbReference type="ChEBI" id="CHEBI:57783"/>
    </ligand>
</feature>
<feature type="binding site" evidence="9">
    <location>
        <position position="147"/>
    </location>
    <ligand>
        <name>Mn(2+)</name>
        <dbReference type="ChEBI" id="CHEBI:29035"/>
    </ligand>
</feature>
<dbReference type="Gene3D" id="3.40.50.720">
    <property type="entry name" value="NAD(P)-binding Rossmann-like Domain"/>
    <property type="match status" value="1"/>
</dbReference>
<keyword evidence="7 9" id="KW-0414">Isoprene biosynthesis</keyword>
<dbReference type="InterPro" id="IPR036169">
    <property type="entry name" value="DXPR_C_sf"/>
</dbReference>
<dbReference type="OrthoDB" id="9806546at2"/>
<keyword evidence="5 9" id="KW-0560">Oxidoreductase</keyword>
<evidence type="ECO:0000256" key="6">
    <source>
        <dbReference type="ARBA" id="ARBA00023211"/>
    </source>
</evidence>
<dbReference type="GO" id="GO:0030145">
    <property type="term" value="F:manganese ion binding"/>
    <property type="evidence" value="ECO:0007669"/>
    <property type="project" value="TreeGrafter"/>
</dbReference>
<dbReference type="EC" id="1.1.1.267" evidence="9"/>
<evidence type="ECO:0000256" key="2">
    <source>
        <dbReference type="ARBA" id="ARBA00006825"/>
    </source>
</evidence>
<keyword evidence="14" id="KW-1185">Reference proteome</keyword>
<evidence type="ECO:0000313" key="14">
    <source>
        <dbReference type="Proteomes" id="UP000242447"/>
    </source>
</evidence>
<dbReference type="InterPro" id="IPR026877">
    <property type="entry name" value="DXPR_C"/>
</dbReference>
<dbReference type="FunFam" id="3.40.50.720:FF:000045">
    <property type="entry name" value="1-deoxy-D-xylulose 5-phosphate reductoisomerase"/>
    <property type="match status" value="1"/>
</dbReference>
<comment type="catalytic activity">
    <reaction evidence="8">
        <text>2-C-methyl-D-erythritol 4-phosphate + NADP(+) = 1-deoxy-D-xylulose 5-phosphate + NADPH + H(+)</text>
        <dbReference type="Rhea" id="RHEA:13717"/>
        <dbReference type="ChEBI" id="CHEBI:15378"/>
        <dbReference type="ChEBI" id="CHEBI:57783"/>
        <dbReference type="ChEBI" id="CHEBI:57792"/>
        <dbReference type="ChEBI" id="CHEBI:58262"/>
        <dbReference type="ChEBI" id="CHEBI:58349"/>
        <dbReference type="EC" id="1.1.1.267"/>
    </reaction>
    <physiologicalReaction direction="right-to-left" evidence="8">
        <dbReference type="Rhea" id="RHEA:13719"/>
    </physiologicalReaction>
</comment>
<feature type="binding site" evidence="9">
    <location>
        <position position="11"/>
    </location>
    <ligand>
        <name>NADPH</name>
        <dbReference type="ChEBI" id="CHEBI:57783"/>
    </ligand>
</feature>
<dbReference type="PANTHER" id="PTHR30525:SF0">
    <property type="entry name" value="1-DEOXY-D-XYLULOSE 5-PHOSPHATE REDUCTOISOMERASE, CHLOROPLASTIC"/>
    <property type="match status" value="1"/>
</dbReference>
<dbReference type="UniPathway" id="UPA00056">
    <property type="reaction ID" value="UER00092"/>
</dbReference>
<dbReference type="KEGG" id="kro:BVG79_00998"/>
<proteinExistence type="inferred from homology"/>
<feature type="domain" description="DXP reductoisomerase C-terminal" evidence="12">
    <location>
        <begin position="259"/>
        <end position="379"/>
    </location>
</feature>
<feature type="binding site" evidence="9">
    <location>
        <position position="12"/>
    </location>
    <ligand>
        <name>NADPH</name>
        <dbReference type="ChEBI" id="CHEBI:57783"/>
    </ligand>
</feature>
<keyword evidence="6 9" id="KW-0464">Manganese</keyword>
<feature type="domain" description="1-deoxy-D-xylulose 5-phosphate reductoisomerase N-terminal" evidence="10">
    <location>
        <begin position="4"/>
        <end position="129"/>
    </location>
</feature>
<comment type="caution">
    <text evidence="9">Lacks conserved residue(s) required for the propagation of feature annotation.</text>
</comment>
<feature type="binding site" evidence="9">
    <location>
        <position position="148"/>
    </location>
    <ligand>
        <name>1-deoxy-D-xylulose 5-phosphate</name>
        <dbReference type="ChEBI" id="CHEBI:57792"/>
    </ligand>
</feature>
<comment type="cofactor">
    <cofactor evidence="9">
        <name>Mg(2+)</name>
        <dbReference type="ChEBI" id="CHEBI:18420"/>
    </cofactor>
    <cofactor evidence="9">
        <name>Mn(2+)</name>
        <dbReference type="ChEBI" id="CHEBI:29035"/>
    </cofactor>
</comment>
<feature type="domain" description="1-deoxy-D-xylulose 5-phosphate reductoisomerase C-terminal" evidence="11">
    <location>
        <begin position="143"/>
        <end position="226"/>
    </location>
</feature>
<dbReference type="RefSeq" id="WP_085785912.1">
    <property type="nucleotide sequence ID" value="NZ_CP019937.1"/>
</dbReference>
<gene>
    <name evidence="9 13" type="primary">dxr</name>
    <name evidence="13" type="ORF">BVG79_00998</name>
</gene>
<dbReference type="InterPro" id="IPR013512">
    <property type="entry name" value="DXP_reductoisomerase_N"/>
</dbReference>
<feature type="binding site" evidence="9">
    <location>
        <position position="196"/>
    </location>
    <ligand>
        <name>1-deoxy-D-xylulose 5-phosphate</name>
        <dbReference type="ChEBI" id="CHEBI:57792"/>
    </ligand>
</feature>
<organism evidence="13 14">
    <name type="scientific">Ketogulonicigenium robustum</name>
    <dbReference type="NCBI Taxonomy" id="92947"/>
    <lineage>
        <taxon>Bacteria</taxon>
        <taxon>Pseudomonadati</taxon>
        <taxon>Pseudomonadota</taxon>
        <taxon>Alphaproteobacteria</taxon>
        <taxon>Rhodobacterales</taxon>
        <taxon>Roseobacteraceae</taxon>
        <taxon>Ketogulonicigenium</taxon>
    </lineage>
</organism>
<keyword evidence="4 9" id="KW-0521">NADP</keyword>
<evidence type="ECO:0000256" key="1">
    <source>
        <dbReference type="ARBA" id="ARBA00005094"/>
    </source>
</evidence>
<feature type="binding site" evidence="9">
    <location>
        <position position="149"/>
    </location>
    <ligand>
        <name>Mn(2+)</name>
        <dbReference type="ChEBI" id="CHEBI:29035"/>
    </ligand>
</feature>
<protein>
    <recommendedName>
        <fullName evidence="9">1-deoxy-D-xylulose 5-phosphate reductoisomerase</fullName>
        <shortName evidence="9">DXP reductoisomerase</shortName>
        <ecNumber evidence="9">1.1.1.267</ecNumber>
    </recommendedName>
    <alternativeName>
        <fullName evidence="9">1-deoxyxylulose-5-phosphate reductoisomerase</fullName>
    </alternativeName>
    <alternativeName>
        <fullName evidence="9">2-C-methyl-D-erythritol 4-phosphate synthase</fullName>
    </alternativeName>
</protein>
<evidence type="ECO:0000256" key="3">
    <source>
        <dbReference type="ARBA" id="ARBA00022723"/>
    </source>
</evidence>
<comment type="pathway">
    <text evidence="1 9">Isoprenoid biosynthesis; isopentenyl diphosphate biosynthesis via DXP pathway; isopentenyl diphosphate from 1-deoxy-D-xylulose 5-phosphate: step 1/6.</text>
</comment>
<dbReference type="PIRSF" id="PIRSF006205">
    <property type="entry name" value="Dxp_reductismrs"/>
    <property type="match status" value="1"/>
</dbReference>
<evidence type="ECO:0000256" key="4">
    <source>
        <dbReference type="ARBA" id="ARBA00022857"/>
    </source>
</evidence>
<feature type="binding site" evidence="9">
    <location>
        <position position="123"/>
    </location>
    <ligand>
        <name>NADPH</name>
        <dbReference type="ChEBI" id="CHEBI:57783"/>
    </ligand>
</feature>
<dbReference type="SUPFAM" id="SSF51735">
    <property type="entry name" value="NAD(P)-binding Rossmann-fold domains"/>
    <property type="match status" value="1"/>
</dbReference>
<evidence type="ECO:0000259" key="10">
    <source>
        <dbReference type="Pfam" id="PF02670"/>
    </source>
</evidence>
<dbReference type="AlphaFoldDB" id="A0A1W6NYP9"/>
<dbReference type="InterPro" id="IPR013644">
    <property type="entry name" value="DXP_reductoisomerase_C"/>
</dbReference>
<feature type="binding site" evidence="9">
    <location>
        <position position="202"/>
    </location>
    <ligand>
        <name>NADPH</name>
        <dbReference type="ChEBI" id="CHEBI:57783"/>
    </ligand>
</feature>
<evidence type="ECO:0000259" key="12">
    <source>
        <dbReference type="Pfam" id="PF13288"/>
    </source>
</evidence>
<reference evidence="13 14" key="1">
    <citation type="submission" date="2017-02" db="EMBL/GenBank/DDBJ databases">
        <title>Ketogulonicigenium robustum SPU B003 Genome sequencing and assembly.</title>
        <authorList>
            <person name="Li Y."/>
            <person name="Liu L."/>
            <person name="Wang C."/>
            <person name="Zhang M."/>
            <person name="Zhang T."/>
            <person name="Zhang Y."/>
        </authorList>
    </citation>
    <scope>NUCLEOTIDE SEQUENCE [LARGE SCALE GENOMIC DNA]</scope>
    <source>
        <strain evidence="13 14">SPU_B003</strain>
    </source>
</reference>
<dbReference type="Proteomes" id="UP000242447">
    <property type="component" value="Chromosome"/>
</dbReference>
<evidence type="ECO:0000313" key="13">
    <source>
        <dbReference type="EMBL" id="ARO14344.1"/>
    </source>
</evidence>
<accession>A0A1W6NYP9</accession>
<feature type="binding site" evidence="9">
    <location>
        <position position="214"/>
    </location>
    <ligand>
        <name>1-deoxy-D-xylulose 5-phosphate</name>
        <dbReference type="ChEBI" id="CHEBI:57792"/>
    </ligand>
</feature>
<keyword evidence="3 9" id="KW-0479">Metal-binding</keyword>
<feature type="binding site" evidence="9">
    <location>
        <position position="121"/>
    </location>
    <ligand>
        <name>NADPH</name>
        <dbReference type="ChEBI" id="CHEBI:57783"/>
    </ligand>
</feature>
<feature type="binding site" evidence="9">
    <location>
        <position position="218"/>
    </location>
    <ligand>
        <name>Mn(2+)</name>
        <dbReference type="ChEBI" id="CHEBI:29035"/>
    </ligand>
</feature>
<dbReference type="SUPFAM" id="SSF55347">
    <property type="entry name" value="Glyceraldehyde-3-phosphate dehydrogenase-like, C-terminal domain"/>
    <property type="match status" value="1"/>
</dbReference>
<dbReference type="InterPro" id="IPR003821">
    <property type="entry name" value="DXP_reductoisomerase"/>
</dbReference>
<feature type="binding site" evidence="9">
    <location>
        <position position="13"/>
    </location>
    <ligand>
        <name>NADPH</name>
        <dbReference type="ChEBI" id="CHEBI:57783"/>
    </ligand>
</feature>
<dbReference type="Pfam" id="PF08436">
    <property type="entry name" value="DXP_redisom_C"/>
    <property type="match status" value="1"/>
</dbReference>
<name>A0A1W6NYP9_9RHOB</name>
<dbReference type="GO" id="GO:0070402">
    <property type="term" value="F:NADPH binding"/>
    <property type="evidence" value="ECO:0007669"/>
    <property type="project" value="InterPro"/>
</dbReference>
<evidence type="ECO:0000256" key="7">
    <source>
        <dbReference type="ARBA" id="ARBA00023229"/>
    </source>
</evidence>
<dbReference type="GO" id="GO:0051484">
    <property type="term" value="P:isopentenyl diphosphate biosynthetic process, methylerythritol 4-phosphate pathway involved in terpenoid biosynthetic process"/>
    <property type="evidence" value="ECO:0007669"/>
    <property type="project" value="TreeGrafter"/>
</dbReference>
<feature type="binding site" evidence="9">
    <location>
        <position position="149"/>
    </location>
    <ligand>
        <name>1-deoxy-D-xylulose 5-phosphate</name>
        <dbReference type="ChEBI" id="CHEBI:57792"/>
    </ligand>
</feature>
<evidence type="ECO:0000256" key="9">
    <source>
        <dbReference type="HAMAP-Rule" id="MF_00183"/>
    </source>
</evidence>
<keyword evidence="9" id="KW-0460">Magnesium</keyword>
<dbReference type="Pfam" id="PF02670">
    <property type="entry name" value="DXP_reductoisom"/>
    <property type="match status" value="1"/>
</dbReference>
<feature type="binding site" evidence="9">
    <location>
        <position position="38"/>
    </location>
    <ligand>
        <name>NADPH</name>
        <dbReference type="ChEBI" id="CHEBI:57783"/>
    </ligand>
</feature>
<dbReference type="EMBL" id="CP019937">
    <property type="protein sequence ID" value="ARO14344.1"/>
    <property type="molecule type" value="Genomic_DNA"/>
</dbReference>
<dbReference type="SUPFAM" id="SSF69055">
    <property type="entry name" value="1-deoxy-D-xylulose-5-phosphate reductoisomerase, C-terminal domain"/>
    <property type="match status" value="1"/>
</dbReference>
<comment type="similarity">
    <text evidence="2 9">Belongs to the DXR family.</text>
</comment>
<feature type="binding site" evidence="9">
    <location>
        <position position="122"/>
    </location>
    <ligand>
        <name>1-deoxy-D-xylulose 5-phosphate</name>
        <dbReference type="ChEBI" id="CHEBI:57792"/>
    </ligand>
</feature>
<feature type="binding site" evidence="9">
    <location>
        <position position="218"/>
    </location>
    <ligand>
        <name>1-deoxy-D-xylulose 5-phosphate</name>
        <dbReference type="ChEBI" id="CHEBI:57792"/>
    </ligand>
</feature>
<comment type="function">
    <text evidence="9">Catalyzes the NADPH-dependent rearrangement and reduction of 1-deoxy-D-xylulose-5-phosphate (DXP) to 2-C-methyl-D-erythritol 4-phosphate (MEP).</text>
</comment>
<dbReference type="PANTHER" id="PTHR30525">
    <property type="entry name" value="1-DEOXY-D-XYLULOSE 5-PHOSPHATE REDUCTOISOMERASE"/>
    <property type="match status" value="1"/>
</dbReference>
<dbReference type="InterPro" id="IPR036291">
    <property type="entry name" value="NAD(P)-bd_dom_sf"/>
</dbReference>
<feature type="binding site" evidence="9">
    <location>
        <position position="209"/>
    </location>
    <ligand>
        <name>1-deoxy-D-xylulose 5-phosphate</name>
        <dbReference type="ChEBI" id="CHEBI:57792"/>
    </ligand>
</feature>